<keyword evidence="2" id="KW-1185">Reference proteome</keyword>
<dbReference type="Proteomes" id="UP000789920">
    <property type="component" value="Unassembled WGS sequence"/>
</dbReference>
<evidence type="ECO:0000313" key="1">
    <source>
        <dbReference type="EMBL" id="CAG8684278.1"/>
    </source>
</evidence>
<gene>
    <name evidence="1" type="ORF">RPERSI_LOCUS9263</name>
</gene>
<comment type="caution">
    <text evidence="1">The sequence shown here is derived from an EMBL/GenBank/DDBJ whole genome shotgun (WGS) entry which is preliminary data.</text>
</comment>
<sequence>MTLGCNRSSYYRNRLNLTEDSRRRQTSSKLLNCEFELYGSRCKNTWHLE</sequence>
<reference evidence="1" key="1">
    <citation type="submission" date="2021-06" db="EMBL/GenBank/DDBJ databases">
        <authorList>
            <person name="Kallberg Y."/>
            <person name="Tangrot J."/>
            <person name="Rosling A."/>
        </authorList>
    </citation>
    <scope>NUCLEOTIDE SEQUENCE</scope>
    <source>
        <strain evidence="1">MA461A</strain>
    </source>
</reference>
<proteinExistence type="predicted"/>
<accession>A0ACA9P0S8</accession>
<dbReference type="EMBL" id="CAJVQC010017373">
    <property type="protein sequence ID" value="CAG8684278.1"/>
    <property type="molecule type" value="Genomic_DNA"/>
</dbReference>
<evidence type="ECO:0000313" key="2">
    <source>
        <dbReference type="Proteomes" id="UP000789920"/>
    </source>
</evidence>
<name>A0ACA9P0S8_9GLOM</name>
<feature type="non-terminal residue" evidence="1">
    <location>
        <position position="49"/>
    </location>
</feature>
<protein>
    <submittedName>
        <fullName evidence="1">12073_t:CDS:1</fullName>
    </submittedName>
</protein>
<organism evidence="1 2">
    <name type="scientific">Racocetra persica</name>
    <dbReference type="NCBI Taxonomy" id="160502"/>
    <lineage>
        <taxon>Eukaryota</taxon>
        <taxon>Fungi</taxon>
        <taxon>Fungi incertae sedis</taxon>
        <taxon>Mucoromycota</taxon>
        <taxon>Glomeromycotina</taxon>
        <taxon>Glomeromycetes</taxon>
        <taxon>Diversisporales</taxon>
        <taxon>Gigasporaceae</taxon>
        <taxon>Racocetra</taxon>
    </lineage>
</organism>